<dbReference type="PANTHER" id="PTHR43628">
    <property type="entry name" value="ACTIVATOR OF C KINASE PROTEIN 1-RELATED"/>
    <property type="match status" value="1"/>
</dbReference>
<dbReference type="InterPro" id="IPR052945">
    <property type="entry name" value="Mitotic_Regulator"/>
</dbReference>
<reference evidence="1" key="1">
    <citation type="submission" date="2018-05" db="EMBL/GenBank/DDBJ databases">
        <authorList>
            <person name="Lanie J.A."/>
            <person name="Ng W.-L."/>
            <person name="Kazmierczak K.M."/>
            <person name="Andrzejewski T.M."/>
            <person name="Davidsen T.M."/>
            <person name="Wayne K.J."/>
            <person name="Tettelin H."/>
            <person name="Glass J.I."/>
            <person name="Rusch D."/>
            <person name="Podicherti R."/>
            <person name="Tsui H.-C.T."/>
            <person name="Winkler M.E."/>
        </authorList>
    </citation>
    <scope>NUCLEOTIDE SEQUENCE</scope>
</reference>
<dbReference type="Pfam" id="PF08238">
    <property type="entry name" value="Sel1"/>
    <property type="match status" value="3"/>
</dbReference>
<dbReference type="InterPro" id="IPR006597">
    <property type="entry name" value="Sel1-like"/>
</dbReference>
<proteinExistence type="predicted"/>
<evidence type="ECO:0008006" key="2">
    <source>
        <dbReference type="Google" id="ProtNLM"/>
    </source>
</evidence>
<dbReference type="PANTHER" id="PTHR43628:SF1">
    <property type="entry name" value="CHITIN SYNTHASE REGULATORY FACTOR 2-RELATED"/>
    <property type="match status" value="1"/>
</dbReference>
<feature type="non-terminal residue" evidence="1">
    <location>
        <position position="198"/>
    </location>
</feature>
<name>A0A382LTG6_9ZZZZ</name>
<protein>
    <recommendedName>
        <fullName evidence="2">Sel1 repeat family protein</fullName>
    </recommendedName>
</protein>
<dbReference type="SUPFAM" id="SSF81901">
    <property type="entry name" value="HCP-like"/>
    <property type="match status" value="1"/>
</dbReference>
<dbReference type="InterPro" id="IPR011990">
    <property type="entry name" value="TPR-like_helical_dom_sf"/>
</dbReference>
<dbReference type="EMBL" id="UINC01088413">
    <property type="protein sequence ID" value="SVC38607.1"/>
    <property type="molecule type" value="Genomic_DNA"/>
</dbReference>
<dbReference type="AlphaFoldDB" id="A0A382LTG6"/>
<gene>
    <name evidence="1" type="ORF">METZ01_LOCUS291461</name>
</gene>
<sequence length="198" mass="21562">MLVALILIMAPGSTSALADFESGRAAYEAGDFRAARERWLALAEAGDANAQAALGSLHIHGEGGHVDFREALKWTQLAANQGNVTGQFNLGSMYAGGLGVEKDFGEAARWFHFAAEQYDAPSRFNLAILYSRGLGVARNNIQAVYMYNTAAVIAGTPEIGLHDMAEEAERMALSMMMTMNQAAIKEAHRRSKKFEQRY</sequence>
<accession>A0A382LTG6</accession>
<evidence type="ECO:0000313" key="1">
    <source>
        <dbReference type="EMBL" id="SVC38607.1"/>
    </source>
</evidence>
<dbReference type="Gene3D" id="1.25.40.10">
    <property type="entry name" value="Tetratricopeptide repeat domain"/>
    <property type="match status" value="1"/>
</dbReference>
<dbReference type="SMART" id="SM00671">
    <property type="entry name" value="SEL1"/>
    <property type="match status" value="3"/>
</dbReference>
<organism evidence="1">
    <name type="scientific">marine metagenome</name>
    <dbReference type="NCBI Taxonomy" id="408172"/>
    <lineage>
        <taxon>unclassified sequences</taxon>
        <taxon>metagenomes</taxon>
        <taxon>ecological metagenomes</taxon>
    </lineage>
</organism>